<comment type="caution">
    <text evidence="1">The sequence shown here is derived from an EMBL/GenBank/DDBJ whole genome shotgun (WGS) entry which is preliminary data.</text>
</comment>
<organism evidence="1 2">
    <name type="scientific">Zymomonas mobilis</name>
    <dbReference type="NCBI Taxonomy" id="542"/>
    <lineage>
        <taxon>Bacteria</taxon>
        <taxon>Pseudomonadati</taxon>
        <taxon>Pseudomonadota</taxon>
        <taxon>Alphaproteobacteria</taxon>
        <taxon>Sphingomonadales</taxon>
        <taxon>Zymomonadaceae</taxon>
        <taxon>Zymomonas</taxon>
    </lineage>
</organism>
<dbReference type="RefSeq" id="WP_185738175.1">
    <property type="nucleotide sequence ID" value="NZ_VFOF01000001.1"/>
</dbReference>
<evidence type="ECO:0000313" key="1">
    <source>
        <dbReference type="EMBL" id="TQL17491.1"/>
    </source>
</evidence>
<dbReference type="Proteomes" id="UP000316887">
    <property type="component" value="Unassembled WGS sequence"/>
</dbReference>
<dbReference type="AlphaFoldDB" id="A0A542W1M2"/>
<protein>
    <submittedName>
        <fullName evidence="1">Uncharacterized protein</fullName>
    </submittedName>
</protein>
<evidence type="ECO:0000313" key="2">
    <source>
        <dbReference type="Proteomes" id="UP000316887"/>
    </source>
</evidence>
<sequence length="49" mass="5740">MIYSENIQRTIGCRCAFLEVTTEYPNSDFAVFFVTKKRAEKLQPVFLFS</sequence>
<gene>
    <name evidence="1" type="ORF">FBY58_1079</name>
</gene>
<reference evidence="1 2" key="1">
    <citation type="submission" date="2019-06" db="EMBL/GenBank/DDBJ databases">
        <title>Genome sequencing of Zymomonas mobilis strains for genetic engineering and biofuel applications.</title>
        <authorList>
            <person name="Teravest M."/>
        </authorList>
    </citation>
    <scope>NUCLEOTIDE SEQUENCE [LARGE SCALE GENOMIC DNA]</scope>
    <source>
        <strain evidence="1 2">AN0101</strain>
    </source>
</reference>
<proteinExistence type="predicted"/>
<accession>A0A542W1M2</accession>
<dbReference type="EMBL" id="VFOF01000001">
    <property type="protein sequence ID" value="TQL17491.1"/>
    <property type="molecule type" value="Genomic_DNA"/>
</dbReference>
<name>A0A542W1M2_ZYMMB</name>